<dbReference type="EMBL" id="RBNI01000185">
    <property type="protein sequence ID" value="RUP52115.1"/>
    <property type="molecule type" value="Genomic_DNA"/>
</dbReference>
<keyword evidence="2" id="KW-1185">Reference proteome</keyword>
<accession>A0A433DMR3</accession>
<reference evidence="1 2" key="1">
    <citation type="journal article" date="2018" name="New Phytol.">
        <title>Phylogenomics of Endogonaceae and evolution of mycorrhizas within Mucoromycota.</title>
        <authorList>
            <person name="Chang Y."/>
            <person name="Desiro A."/>
            <person name="Na H."/>
            <person name="Sandor L."/>
            <person name="Lipzen A."/>
            <person name="Clum A."/>
            <person name="Barry K."/>
            <person name="Grigoriev I.V."/>
            <person name="Martin F.M."/>
            <person name="Stajich J.E."/>
            <person name="Smith M.E."/>
            <person name="Bonito G."/>
            <person name="Spatafora J.W."/>
        </authorList>
    </citation>
    <scope>NUCLEOTIDE SEQUENCE [LARGE SCALE GENOMIC DNA]</scope>
    <source>
        <strain evidence="1 2">GMNB39</strain>
    </source>
</reference>
<comment type="caution">
    <text evidence="1">The sequence shown here is derived from an EMBL/GenBank/DDBJ whole genome shotgun (WGS) entry which is preliminary data.</text>
</comment>
<evidence type="ECO:0000313" key="2">
    <source>
        <dbReference type="Proteomes" id="UP000268093"/>
    </source>
</evidence>
<proteinExistence type="predicted"/>
<organism evidence="1 2">
    <name type="scientific">Jimgerdemannia flammicorona</name>
    <dbReference type="NCBI Taxonomy" id="994334"/>
    <lineage>
        <taxon>Eukaryota</taxon>
        <taxon>Fungi</taxon>
        <taxon>Fungi incertae sedis</taxon>
        <taxon>Mucoromycota</taxon>
        <taxon>Mucoromycotina</taxon>
        <taxon>Endogonomycetes</taxon>
        <taxon>Endogonales</taxon>
        <taxon>Endogonaceae</taxon>
        <taxon>Jimgerdemannia</taxon>
    </lineage>
</organism>
<protein>
    <submittedName>
        <fullName evidence="1">Uncharacterized protein</fullName>
    </submittedName>
</protein>
<sequence length="110" mass="12242">MCRYHHIPQSPARNCSPKPNTYMKTSAIQQDVIELDARELFGDLLAGVEEQAVGKLHDVGLVHGGDAVAAHLRSIGKGVAGAPLRRFLCDQFDRLHDAVDDLRLEERKWV</sequence>
<dbReference type="OrthoDB" id="10261637at2759"/>
<name>A0A433DMR3_9FUNG</name>
<gene>
    <name evidence="1" type="ORF">BC936DRAFT_141011</name>
</gene>
<dbReference type="Proteomes" id="UP000268093">
    <property type="component" value="Unassembled WGS sequence"/>
</dbReference>
<evidence type="ECO:0000313" key="1">
    <source>
        <dbReference type="EMBL" id="RUP52115.1"/>
    </source>
</evidence>